<evidence type="ECO:0000259" key="4">
    <source>
        <dbReference type="PROSITE" id="PS50075"/>
    </source>
</evidence>
<dbReference type="Pfam" id="PF00550">
    <property type="entry name" value="PP-binding"/>
    <property type="match status" value="1"/>
</dbReference>
<dbReference type="Gene3D" id="1.10.1200.10">
    <property type="entry name" value="ACP-like"/>
    <property type="match status" value="1"/>
</dbReference>
<dbReference type="InterPro" id="IPR006162">
    <property type="entry name" value="Ppantetheine_attach_site"/>
</dbReference>
<dbReference type="Gene3D" id="3.30.559.30">
    <property type="entry name" value="Nonribosomal peptide synthetase, condensation domain"/>
    <property type="match status" value="1"/>
</dbReference>
<accession>A0A1V1NX33</accession>
<comment type="cofactor">
    <cofactor evidence="1">
        <name>pantetheine 4'-phosphate</name>
        <dbReference type="ChEBI" id="CHEBI:47942"/>
    </cofactor>
</comment>
<dbReference type="PANTHER" id="PTHR45527:SF1">
    <property type="entry name" value="FATTY ACID SYNTHASE"/>
    <property type="match status" value="1"/>
</dbReference>
<dbReference type="PANTHER" id="PTHR45527">
    <property type="entry name" value="NONRIBOSOMAL PEPTIDE SYNTHETASE"/>
    <property type="match status" value="1"/>
</dbReference>
<dbReference type="Proteomes" id="UP000189670">
    <property type="component" value="Unassembled WGS sequence"/>
</dbReference>
<dbReference type="GO" id="GO:0005829">
    <property type="term" value="C:cytosol"/>
    <property type="evidence" value="ECO:0007669"/>
    <property type="project" value="TreeGrafter"/>
</dbReference>
<evidence type="ECO:0000256" key="2">
    <source>
        <dbReference type="ARBA" id="ARBA00022450"/>
    </source>
</evidence>
<dbReference type="AlphaFoldDB" id="A0A1V1NX33"/>
<feature type="domain" description="Carrier" evidence="4">
    <location>
        <begin position="1"/>
        <end position="52"/>
    </location>
</feature>
<dbReference type="InterPro" id="IPR036736">
    <property type="entry name" value="ACP-like_sf"/>
</dbReference>
<dbReference type="InterPro" id="IPR023213">
    <property type="entry name" value="CAT-like_dom_sf"/>
</dbReference>
<sequence length="274" mass="31662">MKDHFLECGGDSLGMMRLAARVYQELSVDISIKEIFDHLELDSLCQLIQQKPQSPFARIRPQPFQNEYPASPAQHRIWILDQMDTTHTVYHISGGYEIKGLLDVDALTKAFQLLIQRHESLRTGFFYKDGQLKQVISQKTSFKINPIPLNGPEKTLKAIIVKSKALLQKAFDLSRPPLLKAYLFEIGPKHSVLVINIHHIISDGWSLQIFINELSICYQALTANQHPQLPEIHIQYKDYTLWQQQLLESNYGQKLKKFWHQELSGELSRIDFPT</sequence>
<dbReference type="SUPFAM" id="SSF47336">
    <property type="entry name" value="ACP-like"/>
    <property type="match status" value="1"/>
</dbReference>
<evidence type="ECO:0000256" key="1">
    <source>
        <dbReference type="ARBA" id="ARBA00001957"/>
    </source>
</evidence>
<dbReference type="Gene3D" id="3.30.559.10">
    <property type="entry name" value="Chloramphenicol acetyltransferase-like domain"/>
    <property type="match status" value="1"/>
</dbReference>
<reference evidence="6" key="1">
    <citation type="submission" date="2012-11" db="EMBL/GenBank/DDBJ databases">
        <authorList>
            <person name="Lucero-Rivera Y.E."/>
            <person name="Tovar-Ramirez D."/>
        </authorList>
    </citation>
    <scope>NUCLEOTIDE SEQUENCE [LARGE SCALE GENOMIC DNA]</scope>
    <source>
        <strain evidence="6">Araruama</strain>
    </source>
</reference>
<proteinExistence type="predicted"/>
<gene>
    <name evidence="5" type="ORF">OMM_12011</name>
</gene>
<dbReference type="InterPro" id="IPR009081">
    <property type="entry name" value="PP-bd_ACP"/>
</dbReference>
<dbReference type="InterPro" id="IPR001242">
    <property type="entry name" value="Condensation_dom"/>
</dbReference>
<dbReference type="PROSITE" id="PS50075">
    <property type="entry name" value="CARRIER"/>
    <property type="match status" value="1"/>
</dbReference>
<dbReference type="GO" id="GO:0044550">
    <property type="term" value="P:secondary metabolite biosynthetic process"/>
    <property type="evidence" value="ECO:0007669"/>
    <property type="project" value="TreeGrafter"/>
</dbReference>
<evidence type="ECO:0000313" key="5">
    <source>
        <dbReference type="EMBL" id="ETR67056.1"/>
    </source>
</evidence>
<feature type="non-terminal residue" evidence="5">
    <location>
        <position position="274"/>
    </location>
</feature>
<keyword evidence="2" id="KW-0596">Phosphopantetheine</keyword>
<dbReference type="GO" id="GO:0043041">
    <property type="term" value="P:amino acid activation for nonribosomal peptide biosynthetic process"/>
    <property type="evidence" value="ECO:0007669"/>
    <property type="project" value="TreeGrafter"/>
</dbReference>
<comment type="caution">
    <text evidence="5">The sequence shown here is derived from an EMBL/GenBank/DDBJ whole genome shotgun (WGS) entry which is preliminary data.</text>
</comment>
<keyword evidence="3" id="KW-0597">Phosphoprotein</keyword>
<evidence type="ECO:0000313" key="6">
    <source>
        <dbReference type="Proteomes" id="UP000189670"/>
    </source>
</evidence>
<dbReference type="PROSITE" id="PS00012">
    <property type="entry name" value="PHOSPHOPANTETHEINE"/>
    <property type="match status" value="1"/>
</dbReference>
<dbReference type="Pfam" id="PF00668">
    <property type="entry name" value="Condensation"/>
    <property type="match status" value="1"/>
</dbReference>
<dbReference type="SUPFAM" id="SSF52777">
    <property type="entry name" value="CoA-dependent acyltransferases"/>
    <property type="match status" value="1"/>
</dbReference>
<evidence type="ECO:0000256" key="3">
    <source>
        <dbReference type="ARBA" id="ARBA00022553"/>
    </source>
</evidence>
<dbReference type="GO" id="GO:0003824">
    <property type="term" value="F:catalytic activity"/>
    <property type="evidence" value="ECO:0007669"/>
    <property type="project" value="InterPro"/>
</dbReference>
<organism evidence="5 6">
    <name type="scientific">Candidatus Magnetoglobus multicellularis str. Araruama</name>
    <dbReference type="NCBI Taxonomy" id="890399"/>
    <lineage>
        <taxon>Bacteria</taxon>
        <taxon>Pseudomonadati</taxon>
        <taxon>Thermodesulfobacteriota</taxon>
        <taxon>Desulfobacteria</taxon>
        <taxon>Desulfobacterales</taxon>
        <taxon>Desulfobacteraceae</taxon>
        <taxon>Candidatus Magnetoglobus</taxon>
    </lineage>
</organism>
<dbReference type="GO" id="GO:0031177">
    <property type="term" value="F:phosphopantetheine binding"/>
    <property type="evidence" value="ECO:0007669"/>
    <property type="project" value="TreeGrafter"/>
</dbReference>
<protein>
    <recommendedName>
        <fullName evidence="4">Carrier domain-containing protein</fullName>
    </recommendedName>
</protein>
<dbReference type="EMBL" id="ATBP01001583">
    <property type="protein sequence ID" value="ETR67056.1"/>
    <property type="molecule type" value="Genomic_DNA"/>
</dbReference>
<name>A0A1V1NX33_9BACT</name>